<name>A0A1Y1HVK9_KLENI</name>
<reference evidence="3 4" key="1">
    <citation type="journal article" date="2014" name="Nat. Commun.">
        <title>Klebsormidium flaccidum genome reveals primary factors for plant terrestrial adaptation.</title>
        <authorList>
            <person name="Hori K."/>
            <person name="Maruyama F."/>
            <person name="Fujisawa T."/>
            <person name="Togashi T."/>
            <person name="Yamamoto N."/>
            <person name="Seo M."/>
            <person name="Sato S."/>
            <person name="Yamada T."/>
            <person name="Mori H."/>
            <person name="Tajima N."/>
            <person name="Moriyama T."/>
            <person name="Ikeuchi M."/>
            <person name="Watanabe M."/>
            <person name="Wada H."/>
            <person name="Kobayashi K."/>
            <person name="Saito M."/>
            <person name="Masuda T."/>
            <person name="Sasaki-Sekimoto Y."/>
            <person name="Mashiguchi K."/>
            <person name="Awai K."/>
            <person name="Shimojima M."/>
            <person name="Masuda S."/>
            <person name="Iwai M."/>
            <person name="Nobusawa T."/>
            <person name="Narise T."/>
            <person name="Kondo S."/>
            <person name="Saito H."/>
            <person name="Sato R."/>
            <person name="Murakawa M."/>
            <person name="Ihara Y."/>
            <person name="Oshima-Yamada Y."/>
            <person name="Ohtaka K."/>
            <person name="Satoh M."/>
            <person name="Sonobe K."/>
            <person name="Ishii M."/>
            <person name="Ohtani R."/>
            <person name="Kanamori-Sato M."/>
            <person name="Honoki R."/>
            <person name="Miyazaki D."/>
            <person name="Mochizuki H."/>
            <person name="Umetsu J."/>
            <person name="Higashi K."/>
            <person name="Shibata D."/>
            <person name="Kamiya Y."/>
            <person name="Sato N."/>
            <person name="Nakamura Y."/>
            <person name="Tabata S."/>
            <person name="Ida S."/>
            <person name="Kurokawa K."/>
            <person name="Ohta H."/>
        </authorList>
    </citation>
    <scope>NUCLEOTIDE SEQUENCE [LARGE SCALE GENOMIC DNA]</scope>
    <source>
        <strain evidence="3 4">NIES-2285</strain>
    </source>
</reference>
<dbReference type="InterPro" id="IPR003323">
    <property type="entry name" value="OTU_dom"/>
</dbReference>
<dbReference type="EMBL" id="DF237018">
    <property type="protein sequence ID" value="GAQ81021.1"/>
    <property type="molecule type" value="Genomic_DNA"/>
</dbReference>
<sequence length="395" mass="41947">MGNPGRGGTATASPMEAASPLAMGAKVGPLPAPHPGGYSPQLRNLSCSMESAWIGSPPSWPQAPVQSASSMGAPTQNGEESPPSQGPPETEADCPLLDWSSVPALTGGQIKQMQDVATRGVLWAAPGDGKRHAILELHYLGDVEADGNCLFTAIARCLAAEGQRCSSADVRALAVRRFLADYQGGALDCAQTDLLIRNLYSPNLEAGWGVHVLQEVKLLAKRSERAAMDAAIQELVATGMAREAAAGAILAERCQRVEDGPAWAAYMRCAGGATDEHDIVTLVFTHESLLSVEENTSGRAAAFGDDIALESLASEWRREITVVQSHPGASPEEEGHLFFLPHMPRHSAGKKPSVAHWPIFLFMKGTDWCAGGSDHYEPVRAKSRRDQTGKPAFVL</sequence>
<keyword evidence="4" id="KW-1185">Reference proteome</keyword>
<protein>
    <recommendedName>
        <fullName evidence="2">OTU domain-containing protein</fullName>
    </recommendedName>
</protein>
<dbReference type="OrthoDB" id="155203at2759"/>
<evidence type="ECO:0000256" key="1">
    <source>
        <dbReference type="SAM" id="MobiDB-lite"/>
    </source>
</evidence>
<feature type="domain" description="OTU" evidence="2">
    <location>
        <begin position="138"/>
        <end position="382"/>
    </location>
</feature>
<gene>
    <name evidence="3" type="ORF">KFL_000690030</name>
</gene>
<evidence type="ECO:0000259" key="2">
    <source>
        <dbReference type="PROSITE" id="PS50802"/>
    </source>
</evidence>
<organism evidence="3 4">
    <name type="scientific">Klebsormidium nitens</name>
    <name type="common">Green alga</name>
    <name type="synonym">Ulothrix nitens</name>
    <dbReference type="NCBI Taxonomy" id="105231"/>
    <lineage>
        <taxon>Eukaryota</taxon>
        <taxon>Viridiplantae</taxon>
        <taxon>Streptophyta</taxon>
        <taxon>Klebsormidiophyceae</taxon>
        <taxon>Klebsormidiales</taxon>
        <taxon>Klebsormidiaceae</taxon>
        <taxon>Klebsormidium</taxon>
    </lineage>
</organism>
<dbReference type="PANTHER" id="PTHR36068">
    <property type="entry name" value="OS01G0102500 PROTEIN"/>
    <property type="match status" value="1"/>
</dbReference>
<feature type="compositionally biased region" description="Low complexity" evidence="1">
    <location>
        <begin position="78"/>
        <end position="89"/>
    </location>
</feature>
<dbReference type="PROSITE" id="PS50802">
    <property type="entry name" value="OTU"/>
    <property type="match status" value="1"/>
</dbReference>
<dbReference type="PANTHER" id="PTHR36068:SF1">
    <property type="entry name" value="OS01G0102500 PROTEIN"/>
    <property type="match status" value="1"/>
</dbReference>
<evidence type="ECO:0000313" key="4">
    <source>
        <dbReference type="Proteomes" id="UP000054558"/>
    </source>
</evidence>
<dbReference type="AlphaFoldDB" id="A0A1Y1HVK9"/>
<feature type="region of interest" description="Disordered" evidence="1">
    <location>
        <begin position="1"/>
        <end position="95"/>
    </location>
</feature>
<dbReference type="Gene3D" id="3.90.70.80">
    <property type="match status" value="1"/>
</dbReference>
<accession>A0A1Y1HVK9</accession>
<evidence type="ECO:0000313" key="3">
    <source>
        <dbReference type="EMBL" id="GAQ81021.1"/>
    </source>
</evidence>
<proteinExistence type="predicted"/>
<dbReference type="OMA" id="QSTICHS"/>
<dbReference type="Proteomes" id="UP000054558">
    <property type="component" value="Unassembled WGS sequence"/>
</dbReference>
<feature type="compositionally biased region" description="Polar residues" evidence="1">
    <location>
        <begin position="64"/>
        <end position="77"/>
    </location>
</feature>